<protein>
    <submittedName>
        <fullName evidence="1">Uncharacterized protein</fullName>
    </submittedName>
</protein>
<reference evidence="1" key="1">
    <citation type="journal article" date="2014" name="Genome Biol. Evol.">
        <title>Pangenome evidence for extensive interdomain horizontal transfer affecting lineage core and shell genes in uncultured planktonic thaumarchaeota and euryarchaeota.</title>
        <authorList>
            <person name="Deschamps P."/>
            <person name="Zivanovic Y."/>
            <person name="Moreira D."/>
            <person name="Rodriguez-Valera F."/>
            <person name="Lopez-Garcia P."/>
        </authorList>
    </citation>
    <scope>NUCLEOTIDE SEQUENCE</scope>
</reference>
<dbReference type="AlphaFoldDB" id="A0A075GX08"/>
<proteinExistence type="predicted"/>
<sequence length="145" mass="16125">DPTITLSVPIAKLHFIFSINSMSGIPSAKDALARGQITIPLVFLAEDNRSLFDAYVICTKNVGFANRARLGSVFLVIFFGDRVTIQGFSRMNTNNFLIFENSCKLLSLFSFAPLIPTPSQFFNNKSNSVLRKLGIDVFCLICFFV</sequence>
<evidence type="ECO:0000313" key="1">
    <source>
        <dbReference type="EMBL" id="AIF07450.1"/>
    </source>
</evidence>
<organism evidence="1">
    <name type="scientific">uncultured marine thaumarchaeote KM3_203_A01</name>
    <dbReference type="NCBI Taxonomy" id="1456097"/>
    <lineage>
        <taxon>Archaea</taxon>
        <taxon>Nitrososphaerota</taxon>
        <taxon>environmental samples</taxon>
    </lineage>
</organism>
<feature type="non-terminal residue" evidence="1">
    <location>
        <position position="1"/>
    </location>
</feature>
<name>A0A075GX08_9ARCH</name>
<dbReference type="EMBL" id="KF900803">
    <property type="protein sequence ID" value="AIF07450.1"/>
    <property type="molecule type" value="Genomic_DNA"/>
</dbReference>
<accession>A0A075GX08</accession>